<feature type="transmembrane region" description="Helical" evidence="1">
    <location>
        <begin position="42"/>
        <end position="67"/>
    </location>
</feature>
<evidence type="ECO:0000256" key="1">
    <source>
        <dbReference type="SAM" id="Phobius"/>
    </source>
</evidence>
<dbReference type="Proteomes" id="UP000780801">
    <property type="component" value="Unassembled WGS sequence"/>
</dbReference>
<keyword evidence="3" id="KW-1185">Reference proteome</keyword>
<organism evidence="2 3">
    <name type="scientific">Lunasporangiospora selenospora</name>
    <dbReference type="NCBI Taxonomy" id="979761"/>
    <lineage>
        <taxon>Eukaryota</taxon>
        <taxon>Fungi</taxon>
        <taxon>Fungi incertae sedis</taxon>
        <taxon>Mucoromycota</taxon>
        <taxon>Mortierellomycotina</taxon>
        <taxon>Mortierellomycetes</taxon>
        <taxon>Mortierellales</taxon>
        <taxon>Mortierellaceae</taxon>
        <taxon>Lunasporangiospora</taxon>
    </lineage>
</organism>
<dbReference type="AlphaFoldDB" id="A0A9P6FQ13"/>
<reference evidence="2" key="1">
    <citation type="journal article" date="2020" name="Fungal Divers.">
        <title>Resolving the Mortierellaceae phylogeny through synthesis of multi-gene phylogenetics and phylogenomics.</title>
        <authorList>
            <person name="Vandepol N."/>
            <person name="Liber J."/>
            <person name="Desiro A."/>
            <person name="Na H."/>
            <person name="Kennedy M."/>
            <person name="Barry K."/>
            <person name="Grigoriev I.V."/>
            <person name="Miller A.N."/>
            <person name="O'Donnell K."/>
            <person name="Stajich J.E."/>
            <person name="Bonito G."/>
        </authorList>
    </citation>
    <scope>NUCLEOTIDE SEQUENCE</scope>
    <source>
        <strain evidence="2">KOD1015</strain>
    </source>
</reference>
<keyword evidence="1" id="KW-0472">Membrane</keyword>
<name>A0A9P6FQ13_9FUNG</name>
<accession>A0A9P6FQ13</accession>
<keyword evidence="1" id="KW-0812">Transmembrane</keyword>
<protein>
    <submittedName>
        <fullName evidence="2">Uncharacterized protein</fullName>
    </submittedName>
</protein>
<keyword evidence="1" id="KW-1133">Transmembrane helix</keyword>
<feature type="transmembrane region" description="Helical" evidence="1">
    <location>
        <begin position="79"/>
        <end position="98"/>
    </location>
</feature>
<proteinExistence type="predicted"/>
<feature type="non-terminal residue" evidence="2">
    <location>
        <position position="107"/>
    </location>
</feature>
<evidence type="ECO:0000313" key="3">
    <source>
        <dbReference type="Proteomes" id="UP000780801"/>
    </source>
</evidence>
<gene>
    <name evidence="2" type="ORF">BGW38_003866</name>
</gene>
<comment type="caution">
    <text evidence="2">The sequence shown here is derived from an EMBL/GenBank/DDBJ whole genome shotgun (WGS) entry which is preliminary data.</text>
</comment>
<dbReference type="EMBL" id="JAABOA010002518">
    <property type="protein sequence ID" value="KAF9579753.1"/>
    <property type="molecule type" value="Genomic_DNA"/>
</dbReference>
<evidence type="ECO:0000313" key="2">
    <source>
        <dbReference type="EMBL" id="KAF9579753.1"/>
    </source>
</evidence>
<sequence>MFAKAICLSINSAIAILSIRPPKSSAAKEKSDNVNPESSTFNFLAKFIVSEQAQIGAFLATVLYLILMAKGFISDELKTWLVVVLACNFSGHLLRIWAYRTLDKFFT</sequence>